<sequence>MKKQTSLTLVAGLALLLAGCGNSTAPSKTTHKAESSIKTEQVKSKQAASSTESSIASSTDSTNTDQSVSVEGQSTAESSKKATRQTQTQQFSTKAQAASYVTDQGYQTSQETQGLPVVNLGHGITGTLDSGAGQSYLHWNEGNWSFTVRASAVNGQDPTNTAKEIVNQLETIYLPAPQNQGSGTFDIATGNYQLTWQKNNQVYSVTGNSPQDVIQKAVNQGNN</sequence>
<feature type="region of interest" description="Disordered" evidence="1">
    <location>
        <begin position="20"/>
        <end position="94"/>
    </location>
</feature>
<feature type="compositionally biased region" description="Low complexity" evidence="1">
    <location>
        <begin position="47"/>
        <end position="62"/>
    </location>
</feature>
<dbReference type="Proteomes" id="UP000823963">
    <property type="component" value="Unassembled WGS sequence"/>
</dbReference>
<protein>
    <recommendedName>
        <fullName evidence="5">Lipoprotein</fullName>
    </recommendedName>
</protein>
<evidence type="ECO:0000256" key="2">
    <source>
        <dbReference type="SAM" id="SignalP"/>
    </source>
</evidence>
<feature type="signal peptide" evidence="2">
    <location>
        <begin position="1"/>
        <end position="25"/>
    </location>
</feature>
<dbReference type="PROSITE" id="PS51257">
    <property type="entry name" value="PROKAR_LIPOPROTEIN"/>
    <property type="match status" value="1"/>
</dbReference>
<comment type="caution">
    <text evidence="3">The sequence shown here is derived from an EMBL/GenBank/DDBJ whole genome shotgun (WGS) entry which is preliminary data.</text>
</comment>
<feature type="compositionally biased region" description="Polar residues" evidence="1">
    <location>
        <begin position="84"/>
        <end position="94"/>
    </location>
</feature>
<gene>
    <name evidence="3" type="ORF">H9861_03165</name>
</gene>
<organism evidence="3 4">
    <name type="scientific">Candidatus Ligilactobacillus excrementigallinarum</name>
    <dbReference type="NCBI Taxonomy" id="2838641"/>
    <lineage>
        <taxon>Bacteria</taxon>
        <taxon>Bacillati</taxon>
        <taxon>Bacillota</taxon>
        <taxon>Bacilli</taxon>
        <taxon>Lactobacillales</taxon>
        <taxon>Lactobacillaceae</taxon>
        <taxon>Ligilactobacillus</taxon>
    </lineage>
</organism>
<feature type="chain" id="PRO_5038615343" description="Lipoprotein" evidence="2">
    <location>
        <begin position="26"/>
        <end position="223"/>
    </location>
</feature>
<feature type="compositionally biased region" description="Basic and acidic residues" evidence="1">
    <location>
        <begin position="31"/>
        <end position="43"/>
    </location>
</feature>
<evidence type="ECO:0000313" key="3">
    <source>
        <dbReference type="EMBL" id="HIX01733.1"/>
    </source>
</evidence>
<dbReference type="EMBL" id="DXFP01000024">
    <property type="protein sequence ID" value="HIX01733.1"/>
    <property type="molecule type" value="Genomic_DNA"/>
</dbReference>
<evidence type="ECO:0008006" key="5">
    <source>
        <dbReference type="Google" id="ProtNLM"/>
    </source>
</evidence>
<proteinExistence type="predicted"/>
<keyword evidence="2" id="KW-0732">Signal</keyword>
<name>A0A9D2A9I5_9LACO</name>
<feature type="compositionally biased region" description="Polar residues" evidence="1">
    <location>
        <begin position="63"/>
        <end position="77"/>
    </location>
</feature>
<reference evidence="3" key="2">
    <citation type="submission" date="2021-04" db="EMBL/GenBank/DDBJ databases">
        <authorList>
            <person name="Gilroy R."/>
        </authorList>
    </citation>
    <scope>NUCLEOTIDE SEQUENCE</scope>
    <source>
        <strain evidence="3">6627</strain>
    </source>
</reference>
<reference evidence="3" key="1">
    <citation type="journal article" date="2021" name="PeerJ">
        <title>Extensive microbial diversity within the chicken gut microbiome revealed by metagenomics and culture.</title>
        <authorList>
            <person name="Gilroy R."/>
            <person name="Ravi A."/>
            <person name="Getino M."/>
            <person name="Pursley I."/>
            <person name="Horton D.L."/>
            <person name="Alikhan N.F."/>
            <person name="Baker D."/>
            <person name="Gharbi K."/>
            <person name="Hall N."/>
            <person name="Watson M."/>
            <person name="Adriaenssens E.M."/>
            <person name="Foster-Nyarko E."/>
            <person name="Jarju S."/>
            <person name="Secka A."/>
            <person name="Antonio M."/>
            <person name="Oren A."/>
            <person name="Chaudhuri R.R."/>
            <person name="La Ragione R."/>
            <person name="Hildebrand F."/>
            <person name="Pallen M.J."/>
        </authorList>
    </citation>
    <scope>NUCLEOTIDE SEQUENCE</scope>
    <source>
        <strain evidence="3">6627</strain>
    </source>
</reference>
<evidence type="ECO:0000256" key="1">
    <source>
        <dbReference type="SAM" id="MobiDB-lite"/>
    </source>
</evidence>
<accession>A0A9D2A9I5</accession>
<dbReference type="AlphaFoldDB" id="A0A9D2A9I5"/>
<evidence type="ECO:0000313" key="4">
    <source>
        <dbReference type="Proteomes" id="UP000823963"/>
    </source>
</evidence>